<keyword evidence="2" id="KW-1133">Transmembrane helix</keyword>
<evidence type="ECO:0000313" key="3">
    <source>
        <dbReference type="EMBL" id="GAN09316.1"/>
    </source>
</evidence>
<name>A0A0C9MF73_9FUNG</name>
<feature type="transmembrane region" description="Helical" evidence="2">
    <location>
        <begin position="15"/>
        <end position="38"/>
    </location>
</feature>
<accession>A0A0C9MF73</accession>
<keyword evidence="2" id="KW-0812">Transmembrane</keyword>
<dbReference type="EMBL" id="DF836547">
    <property type="protein sequence ID" value="GAN09316.1"/>
    <property type="molecule type" value="Genomic_DNA"/>
</dbReference>
<proteinExistence type="predicted"/>
<keyword evidence="2" id="KW-0472">Membrane</keyword>
<evidence type="ECO:0000256" key="2">
    <source>
        <dbReference type="SAM" id="Phobius"/>
    </source>
</evidence>
<reference evidence="3" key="1">
    <citation type="submission" date="2014-09" db="EMBL/GenBank/DDBJ databases">
        <title>Draft genome sequence of an oleaginous Mucoromycotina fungus Mucor ambiguus NBRC6742.</title>
        <authorList>
            <person name="Takeda I."/>
            <person name="Yamane N."/>
            <person name="Morita T."/>
            <person name="Tamano K."/>
            <person name="Machida M."/>
            <person name="Baker S."/>
            <person name="Koike H."/>
        </authorList>
    </citation>
    <scope>NUCLEOTIDE SEQUENCE</scope>
    <source>
        <strain evidence="3">NBRC 6742</strain>
    </source>
</reference>
<feature type="compositionally biased region" description="Basic and acidic residues" evidence="1">
    <location>
        <begin position="170"/>
        <end position="179"/>
    </location>
</feature>
<dbReference type="OrthoDB" id="2270875at2759"/>
<gene>
    <name evidence="3" type="ORF">MAM1_0258d08841</name>
</gene>
<evidence type="ECO:0000313" key="4">
    <source>
        <dbReference type="Proteomes" id="UP000053815"/>
    </source>
</evidence>
<organism evidence="3">
    <name type="scientific">Mucor ambiguus</name>
    <dbReference type="NCBI Taxonomy" id="91626"/>
    <lineage>
        <taxon>Eukaryota</taxon>
        <taxon>Fungi</taxon>
        <taxon>Fungi incertae sedis</taxon>
        <taxon>Mucoromycota</taxon>
        <taxon>Mucoromycotina</taxon>
        <taxon>Mucoromycetes</taxon>
        <taxon>Mucorales</taxon>
        <taxon>Mucorineae</taxon>
        <taxon>Mucoraceae</taxon>
        <taxon>Mucor</taxon>
    </lineage>
</organism>
<protein>
    <submittedName>
        <fullName evidence="3">Uncharacterized protein</fullName>
    </submittedName>
</protein>
<dbReference type="AlphaFoldDB" id="A0A0C9MF73"/>
<keyword evidence="4" id="KW-1185">Reference proteome</keyword>
<sequence>MKTTKSSISSKKNTWTFMIHLTFIVLLVSLGIIIPVVNSTVSRIPYWAILILFLVPFTIYLSLLIIIQKLSATTNAPAADMEQDQDEITGLHQHSIVVEEQEDDDDEGVPSSMDTTSYNPSTIGIPPSSFLAPTVHQQASIRSSSLDYTPPPPAYQDMVYPPSYRSTASAKDDNVSVVY</sequence>
<feature type="region of interest" description="Disordered" evidence="1">
    <location>
        <begin position="141"/>
        <end position="179"/>
    </location>
</feature>
<dbReference type="Proteomes" id="UP000053815">
    <property type="component" value="Unassembled WGS sequence"/>
</dbReference>
<feature type="transmembrane region" description="Helical" evidence="2">
    <location>
        <begin position="44"/>
        <end position="67"/>
    </location>
</feature>
<evidence type="ECO:0000256" key="1">
    <source>
        <dbReference type="SAM" id="MobiDB-lite"/>
    </source>
</evidence>